<protein>
    <recommendedName>
        <fullName evidence="3">DUF2863 domain-containing protein</fullName>
    </recommendedName>
</protein>
<evidence type="ECO:0008006" key="3">
    <source>
        <dbReference type="Google" id="ProtNLM"/>
    </source>
</evidence>
<dbReference type="Proteomes" id="UP001158049">
    <property type="component" value="Unassembled WGS sequence"/>
</dbReference>
<comment type="caution">
    <text evidence="1">The sequence shown here is derived from an EMBL/GenBank/DDBJ whole genome shotgun (WGS) entry which is preliminary data.</text>
</comment>
<evidence type="ECO:0000313" key="2">
    <source>
        <dbReference type="Proteomes" id="UP001158049"/>
    </source>
</evidence>
<keyword evidence="2" id="KW-1185">Reference proteome</keyword>
<proteinExistence type="predicted"/>
<gene>
    <name evidence="1" type="ORF">SAMN06295970_12054</name>
</gene>
<dbReference type="EMBL" id="FXUL01000020">
    <property type="protein sequence ID" value="SMP74091.1"/>
    <property type="molecule type" value="Genomic_DNA"/>
</dbReference>
<reference evidence="1 2" key="1">
    <citation type="submission" date="2017-05" db="EMBL/GenBank/DDBJ databases">
        <authorList>
            <person name="Varghese N."/>
            <person name="Submissions S."/>
        </authorList>
    </citation>
    <scope>NUCLEOTIDE SEQUENCE [LARGE SCALE GENOMIC DNA]</scope>
    <source>
        <strain evidence="1 2">DSM 26001</strain>
    </source>
</reference>
<accession>A0ABY1QKG3</accession>
<dbReference type="Pfam" id="PF11062">
    <property type="entry name" value="DUF2863"/>
    <property type="match status" value="1"/>
</dbReference>
<name>A0ABY1QKG3_9BURK</name>
<evidence type="ECO:0000313" key="1">
    <source>
        <dbReference type="EMBL" id="SMP74091.1"/>
    </source>
</evidence>
<organism evidence="1 2">
    <name type="scientific">Noviherbaspirillum suwonense</name>
    <dbReference type="NCBI Taxonomy" id="1224511"/>
    <lineage>
        <taxon>Bacteria</taxon>
        <taxon>Pseudomonadati</taxon>
        <taxon>Pseudomonadota</taxon>
        <taxon>Betaproteobacteria</taxon>
        <taxon>Burkholderiales</taxon>
        <taxon>Oxalobacteraceae</taxon>
        <taxon>Noviherbaspirillum</taxon>
    </lineage>
</organism>
<dbReference type="RefSeq" id="WP_283444369.1">
    <property type="nucleotide sequence ID" value="NZ_FXUL01000020.1"/>
</dbReference>
<sequence>MRRPSKSRTPRISADSQRLSALAQAISLASSRHEERAWEQKLDILIEKLLRTDHQNTLDSALDKLFTTDPIAYDVLMESIEAVSSSGTVEHEGQQYDALLLAFPVLAWTRYAIYSGPIAGDTLITIAAQLHAHLLADDTRVALAPTLYSIDQLPRTHAETHALTQRMARAALGEAVLKPMVNPPETAPFLADTRYILAAVVAPAGGPLFRWQSDETPLDIVSVRQSAMEQLRAQAQPTIERLLPGCGIELMMPEAYYVACRDADRAIRPMSVHSAIHYLTHLLGVEADGLSAIIGAFGDEGADIRVDEYRISFTVLQQPEVVYGIVWPLYGQEEDSDETVAASAALIEPILAGGVVDVPPPITQLVLALRANGITDIMRHHERFPMEFCEDCGAPLFCDREGELVHAELPEDTPQPSGHLH</sequence>
<dbReference type="InterPro" id="IPR021292">
    <property type="entry name" value="DUF2863"/>
</dbReference>